<evidence type="ECO:0000256" key="7">
    <source>
        <dbReference type="SAM" id="MobiDB-lite"/>
    </source>
</evidence>
<organism evidence="9 10">
    <name type="scientific">Vitrella brassicaformis (strain CCMP3155)</name>
    <dbReference type="NCBI Taxonomy" id="1169540"/>
    <lineage>
        <taxon>Eukaryota</taxon>
        <taxon>Sar</taxon>
        <taxon>Alveolata</taxon>
        <taxon>Colpodellida</taxon>
        <taxon>Vitrellaceae</taxon>
        <taxon>Vitrella</taxon>
    </lineage>
</organism>
<dbReference type="InterPro" id="IPR011992">
    <property type="entry name" value="EF-hand-dom_pair"/>
</dbReference>
<evidence type="ECO:0000256" key="1">
    <source>
        <dbReference type="ARBA" id="ARBA00006049"/>
    </source>
</evidence>
<sequence>MGAEVSLLVESHLQSTTASSLCPAASLLHEARFDVQQLCDIFNRFADNEKGSARIPAKSLQKSLHPIPVKNAQSLFQHFTFDQADIVEVLIAALILTAAITPITKLRLSFVFFDLSAEKSLTFTEFYLLIRVFTSALMKVLNVPAKGRSRAVAEAESTAEEVFNEMENGDGVVQLADYIAFCTGNQTVMAVLHKFSAAESGDKTPAHERISISWEGRDKKASSVMLEWTNEENAFSMPFFCKKHKERHCRPLTRLDVMLLYKLFKKLDASKTGKITYEDLLNVVKQKTKDTKGGEEAAMAVQAKMFAGTLATLLSTSASQREEQSYDIREFLSVFNPCSSDRHHDIYKRWIHEEERETLAVESSLKAYMLRPVIPAEERLELEQIFRSIDASGDGVITLEEMKQSQFFSQDVASSLITQHSLKGSDSLSLEEFLIMMCPPEYRIPTRYEKFLPLYQWMIEEEFLMRKRGRTFKEKERFSPETQDSSSSLPEVEGASLIRIQELFLTVDWLSTQPGTITKDDLLNSGLVPRRIVSYIQTNAKRREVPVEGPWDMDTFCRIAVPSNYGLPPPSRAVMSRRQSRYDPLRASRHGSHRGSIASLASPR</sequence>
<keyword evidence="5" id="KW-0106">Calcium</keyword>
<evidence type="ECO:0000256" key="3">
    <source>
        <dbReference type="ARBA" id="ARBA00022723"/>
    </source>
</evidence>
<dbReference type="OrthoDB" id="440826at2759"/>
<feature type="region of interest" description="Disordered" evidence="7">
    <location>
        <begin position="568"/>
        <end position="604"/>
    </location>
</feature>
<keyword evidence="2" id="KW-0519">Myristate</keyword>
<evidence type="ECO:0000256" key="2">
    <source>
        <dbReference type="ARBA" id="ARBA00022707"/>
    </source>
</evidence>
<evidence type="ECO:0000256" key="5">
    <source>
        <dbReference type="ARBA" id="ARBA00022837"/>
    </source>
</evidence>
<dbReference type="SUPFAM" id="SSF47473">
    <property type="entry name" value="EF-hand"/>
    <property type="match status" value="2"/>
</dbReference>
<feature type="domain" description="EF-hand" evidence="8">
    <location>
        <begin position="377"/>
        <end position="412"/>
    </location>
</feature>
<dbReference type="PANTHER" id="PTHR23055:SF178">
    <property type="entry name" value="NEUROCALCIN HOMOLOG"/>
    <property type="match status" value="1"/>
</dbReference>
<evidence type="ECO:0000256" key="6">
    <source>
        <dbReference type="ARBA" id="ARBA00023288"/>
    </source>
</evidence>
<name>A0A0G4G9X8_VITBC</name>
<feature type="domain" description="EF-hand" evidence="8">
    <location>
        <begin position="255"/>
        <end position="290"/>
    </location>
</feature>
<dbReference type="Pfam" id="PF13202">
    <property type="entry name" value="EF-hand_5"/>
    <property type="match status" value="1"/>
</dbReference>
<dbReference type="PANTHER" id="PTHR23055">
    <property type="entry name" value="CALCIUM BINDING PROTEINS"/>
    <property type="match status" value="1"/>
</dbReference>
<dbReference type="Proteomes" id="UP000041254">
    <property type="component" value="Unassembled WGS sequence"/>
</dbReference>
<dbReference type="SMART" id="SM00054">
    <property type="entry name" value="EFh"/>
    <property type="match status" value="2"/>
</dbReference>
<dbReference type="PROSITE" id="PS00018">
    <property type="entry name" value="EF_HAND_1"/>
    <property type="match status" value="3"/>
</dbReference>
<dbReference type="InterPro" id="IPR028846">
    <property type="entry name" value="Recoverin"/>
</dbReference>
<dbReference type="AlphaFoldDB" id="A0A0G4G9X8"/>
<evidence type="ECO:0000313" key="9">
    <source>
        <dbReference type="EMBL" id="CEM25750.1"/>
    </source>
</evidence>
<keyword evidence="3" id="KW-0479">Metal-binding</keyword>
<dbReference type="PROSITE" id="PS50222">
    <property type="entry name" value="EF_HAND_2"/>
    <property type="match status" value="2"/>
</dbReference>
<proteinExistence type="inferred from homology"/>
<keyword evidence="4" id="KW-0677">Repeat</keyword>
<dbReference type="GO" id="GO:0005509">
    <property type="term" value="F:calcium ion binding"/>
    <property type="evidence" value="ECO:0007669"/>
    <property type="project" value="InterPro"/>
</dbReference>
<evidence type="ECO:0000313" key="10">
    <source>
        <dbReference type="Proteomes" id="UP000041254"/>
    </source>
</evidence>
<accession>A0A0G4G9X8</accession>
<dbReference type="EMBL" id="CDMY01000603">
    <property type="protein sequence ID" value="CEM25750.1"/>
    <property type="molecule type" value="Genomic_DNA"/>
</dbReference>
<dbReference type="Gene3D" id="1.10.238.10">
    <property type="entry name" value="EF-hand"/>
    <property type="match status" value="2"/>
</dbReference>
<gene>
    <name evidence="9" type="ORF">Vbra_9800</name>
</gene>
<dbReference type="VEuPathDB" id="CryptoDB:Vbra_9800"/>
<keyword evidence="10" id="KW-1185">Reference proteome</keyword>
<reference evidence="9 10" key="1">
    <citation type="submission" date="2014-11" db="EMBL/GenBank/DDBJ databases">
        <authorList>
            <person name="Zhu J."/>
            <person name="Qi W."/>
            <person name="Song R."/>
        </authorList>
    </citation>
    <scope>NUCLEOTIDE SEQUENCE [LARGE SCALE GENOMIC DNA]</scope>
</reference>
<protein>
    <recommendedName>
        <fullName evidence="8">EF-hand domain-containing protein</fullName>
    </recommendedName>
</protein>
<dbReference type="InterPro" id="IPR002048">
    <property type="entry name" value="EF_hand_dom"/>
</dbReference>
<keyword evidence="6" id="KW-0449">Lipoprotein</keyword>
<dbReference type="InParanoid" id="A0A0G4G9X8"/>
<evidence type="ECO:0000259" key="8">
    <source>
        <dbReference type="PROSITE" id="PS50222"/>
    </source>
</evidence>
<evidence type="ECO:0000256" key="4">
    <source>
        <dbReference type="ARBA" id="ARBA00022737"/>
    </source>
</evidence>
<comment type="similarity">
    <text evidence="1">Belongs to the recoverin family.</text>
</comment>
<dbReference type="InterPro" id="IPR018247">
    <property type="entry name" value="EF_Hand_1_Ca_BS"/>
</dbReference>